<dbReference type="Proteomes" id="UP000030669">
    <property type="component" value="Unassembled WGS sequence"/>
</dbReference>
<evidence type="ECO:0000256" key="1">
    <source>
        <dbReference type="SAM" id="SignalP"/>
    </source>
</evidence>
<sequence>MELWLARSGALPLCVSVSIGLDITATSKCFKVLGSLLRRSCTLKIYTTPIVFRLLSQVKCPTLQRFRLSQHWSYCASPEYDKKYYVNMRRMPQFAPNITSLSLCRVSVLTVRELEPVWPRLVELKVREFNPNQDWLQALYLCQNLQSCWLHRGYEPCALSQVTAESPVALPNLQRLFISIGLLRILSASIIFPELQELGIEITIVDKKLPQSISTIFTEMVAKSNCELRSLLITVPLFLGLRTGLLKEMLLVTPSLQQIAVEDRDVKPFFSAREVMQDLTYSGPAGLVPNLRELKLLLQEGSRDLPCDPDVERMLLSRTDGAHEDSVPLEKIYIRVFKWDEQRARRWASSVSGKMEIVYFDEKPWPKLHCSGSELEAFRWKSILDTCFLLERSNYARRMVGYKVAKEVRFTLLFMFMREVKSNCECVKVD</sequence>
<organism evidence="2 3">
    <name type="scientific">Gloeophyllum trabeum (strain ATCC 11539 / FP-39264 / Madison 617)</name>
    <name type="common">Brown rot fungus</name>
    <dbReference type="NCBI Taxonomy" id="670483"/>
    <lineage>
        <taxon>Eukaryota</taxon>
        <taxon>Fungi</taxon>
        <taxon>Dikarya</taxon>
        <taxon>Basidiomycota</taxon>
        <taxon>Agaricomycotina</taxon>
        <taxon>Agaricomycetes</taxon>
        <taxon>Gloeophyllales</taxon>
        <taxon>Gloeophyllaceae</taxon>
        <taxon>Gloeophyllum</taxon>
    </lineage>
</organism>
<dbReference type="Gene3D" id="3.80.10.10">
    <property type="entry name" value="Ribonuclease Inhibitor"/>
    <property type="match status" value="1"/>
</dbReference>
<keyword evidence="1" id="KW-0732">Signal</keyword>
<feature type="chain" id="PRO_5004556485" description="F-box domain-containing protein" evidence="1">
    <location>
        <begin position="21"/>
        <end position="430"/>
    </location>
</feature>
<dbReference type="RefSeq" id="XP_007865079.1">
    <property type="nucleotide sequence ID" value="XM_007866888.1"/>
</dbReference>
<dbReference type="GeneID" id="19309419"/>
<dbReference type="AlphaFoldDB" id="S7RP57"/>
<name>S7RP57_GLOTA</name>
<dbReference type="HOGENOM" id="CLU_637864_0_0_1"/>
<dbReference type="KEGG" id="gtr:GLOTRDRAFT_92820"/>
<protein>
    <recommendedName>
        <fullName evidence="4">F-box domain-containing protein</fullName>
    </recommendedName>
</protein>
<keyword evidence="3" id="KW-1185">Reference proteome</keyword>
<dbReference type="OrthoDB" id="3365698at2759"/>
<accession>S7RP57</accession>
<gene>
    <name evidence="2" type="ORF">GLOTRDRAFT_92820</name>
</gene>
<reference evidence="2 3" key="1">
    <citation type="journal article" date="2012" name="Science">
        <title>The Paleozoic origin of enzymatic lignin decomposition reconstructed from 31 fungal genomes.</title>
        <authorList>
            <person name="Floudas D."/>
            <person name="Binder M."/>
            <person name="Riley R."/>
            <person name="Barry K."/>
            <person name="Blanchette R.A."/>
            <person name="Henrissat B."/>
            <person name="Martinez A.T."/>
            <person name="Otillar R."/>
            <person name="Spatafora J.W."/>
            <person name="Yadav J.S."/>
            <person name="Aerts A."/>
            <person name="Benoit I."/>
            <person name="Boyd A."/>
            <person name="Carlson A."/>
            <person name="Copeland A."/>
            <person name="Coutinho P.M."/>
            <person name="de Vries R.P."/>
            <person name="Ferreira P."/>
            <person name="Findley K."/>
            <person name="Foster B."/>
            <person name="Gaskell J."/>
            <person name="Glotzer D."/>
            <person name="Gorecki P."/>
            <person name="Heitman J."/>
            <person name="Hesse C."/>
            <person name="Hori C."/>
            <person name="Igarashi K."/>
            <person name="Jurgens J.A."/>
            <person name="Kallen N."/>
            <person name="Kersten P."/>
            <person name="Kohler A."/>
            <person name="Kuees U."/>
            <person name="Kumar T.K.A."/>
            <person name="Kuo A."/>
            <person name="LaButti K."/>
            <person name="Larrondo L.F."/>
            <person name="Lindquist E."/>
            <person name="Ling A."/>
            <person name="Lombard V."/>
            <person name="Lucas S."/>
            <person name="Lundell T."/>
            <person name="Martin R."/>
            <person name="McLaughlin D.J."/>
            <person name="Morgenstern I."/>
            <person name="Morin E."/>
            <person name="Murat C."/>
            <person name="Nagy L.G."/>
            <person name="Nolan M."/>
            <person name="Ohm R.A."/>
            <person name="Patyshakuliyeva A."/>
            <person name="Rokas A."/>
            <person name="Ruiz-Duenas F.J."/>
            <person name="Sabat G."/>
            <person name="Salamov A."/>
            <person name="Samejima M."/>
            <person name="Schmutz J."/>
            <person name="Slot J.C."/>
            <person name="St John F."/>
            <person name="Stenlid J."/>
            <person name="Sun H."/>
            <person name="Sun S."/>
            <person name="Syed K."/>
            <person name="Tsang A."/>
            <person name="Wiebenga A."/>
            <person name="Young D."/>
            <person name="Pisabarro A."/>
            <person name="Eastwood D.C."/>
            <person name="Martin F."/>
            <person name="Cullen D."/>
            <person name="Grigoriev I.V."/>
            <person name="Hibbett D.S."/>
        </authorList>
    </citation>
    <scope>NUCLEOTIDE SEQUENCE [LARGE SCALE GENOMIC DNA]</scope>
    <source>
        <strain evidence="2 3">ATCC 11539</strain>
    </source>
</reference>
<proteinExistence type="predicted"/>
<dbReference type="InterPro" id="IPR032675">
    <property type="entry name" value="LRR_dom_sf"/>
</dbReference>
<dbReference type="EMBL" id="KB469300">
    <property type="protein sequence ID" value="EPQ56325.1"/>
    <property type="molecule type" value="Genomic_DNA"/>
</dbReference>
<evidence type="ECO:0000313" key="2">
    <source>
        <dbReference type="EMBL" id="EPQ56325.1"/>
    </source>
</evidence>
<evidence type="ECO:0008006" key="4">
    <source>
        <dbReference type="Google" id="ProtNLM"/>
    </source>
</evidence>
<feature type="signal peptide" evidence="1">
    <location>
        <begin position="1"/>
        <end position="20"/>
    </location>
</feature>
<evidence type="ECO:0000313" key="3">
    <source>
        <dbReference type="Proteomes" id="UP000030669"/>
    </source>
</evidence>